<name>A0ABQ7H1T6_DUNSA</name>
<proteinExistence type="predicted"/>
<feature type="compositionally biased region" description="Basic and acidic residues" evidence="1">
    <location>
        <begin position="227"/>
        <end position="236"/>
    </location>
</feature>
<feature type="compositionally biased region" description="Polar residues" evidence="1">
    <location>
        <begin position="239"/>
        <end position="248"/>
    </location>
</feature>
<evidence type="ECO:0000313" key="3">
    <source>
        <dbReference type="Proteomes" id="UP000815325"/>
    </source>
</evidence>
<dbReference type="Proteomes" id="UP000815325">
    <property type="component" value="Unassembled WGS sequence"/>
</dbReference>
<feature type="compositionally biased region" description="Low complexity" evidence="1">
    <location>
        <begin position="207"/>
        <end position="221"/>
    </location>
</feature>
<protein>
    <recommendedName>
        <fullName evidence="4">Encoded protein</fullName>
    </recommendedName>
</protein>
<sequence>MRLAENPPSSALICDPQESVDPGAEQDDEMGGIDEESSPPTGGDASILRATKHSLPPANEHEERRQAMEVAAEVQEEGRVAASSGLQVSSGSKRDRGVTRSSSKAHSELPAAKLQRTGDRSRQGRMSSCSPASPTTARAADEPDQAPLPALKSTPSSMAAMHGCGGDQADHTRAPSSAAVRADAGLAVASRPGNGCQPLCSGPTNRNGSDSGSNSPDDNGPCGEQHSLLKREEGCQHGHQGQTASQAADTVDVSAKELAN</sequence>
<organism evidence="2 3">
    <name type="scientific">Dunaliella salina</name>
    <name type="common">Green alga</name>
    <name type="synonym">Protococcus salinus</name>
    <dbReference type="NCBI Taxonomy" id="3046"/>
    <lineage>
        <taxon>Eukaryota</taxon>
        <taxon>Viridiplantae</taxon>
        <taxon>Chlorophyta</taxon>
        <taxon>core chlorophytes</taxon>
        <taxon>Chlorophyceae</taxon>
        <taxon>CS clade</taxon>
        <taxon>Chlamydomonadales</taxon>
        <taxon>Dunaliellaceae</taxon>
        <taxon>Dunaliella</taxon>
    </lineage>
</organism>
<dbReference type="EMBL" id="MU069503">
    <property type="protein sequence ID" value="KAF5840797.1"/>
    <property type="molecule type" value="Genomic_DNA"/>
</dbReference>
<feature type="region of interest" description="Disordered" evidence="1">
    <location>
        <begin position="1"/>
        <end position="260"/>
    </location>
</feature>
<keyword evidence="3" id="KW-1185">Reference proteome</keyword>
<reference evidence="2" key="1">
    <citation type="submission" date="2017-08" db="EMBL/GenBank/DDBJ databases">
        <authorList>
            <person name="Polle J.E."/>
            <person name="Barry K."/>
            <person name="Cushman J."/>
            <person name="Schmutz J."/>
            <person name="Tran D."/>
            <person name="Hathwaick L.T."/>
            <person name="Yim W.C."/>
            <person name="Jenkins J."/>
            <person name="Mckie-Krisberg Z.M."/>
            <person name="Prochnik S."/>
            <person name="Lindquist E."/>
            <person name="Dockter R.B."/>
            <person name="Adam C."/>
            <person name="Molina H."/>
            <person name="Bunkerborg J."/>
            <person name="Jin E."/>
            <person name="Buchheim M."/>
            <person name="Magnuson J."/>
        </authorList>
    </citation>
    <scope>NUCLEOTIDE SEQUENCE</scope>
    <source>
        <strain evidence="2">CCAP 19/18</strain>
    </source>
</reference>
<evidence type="ECO:0000256" key="1">
    <source>
        <dbReference type="SAM" id="MobiDB-lite"/>
    </source>
</evidence>
<feature type="compositionally biased region" description="Acidic residues" evidence="1">
    <location>
        <begin position="24"/>
        <end position="37"/>
    </location>
</feature>
<evidence type="ECO:0008006" key="4">
    <source>
        <dbReference type="Google" id="ProtNLM"/>
    </source>
</evidence>
<gene>
    <name evidence="2" type="ORF">DUNSADRAFT_15507</name>
</gene>
<evidence type="ECO:0000313" key="2">
    <source>
        <dbReference type="EMBL" id="KAF5840797.1"/>
    </source>
</evidence>
<accession>A0ABQ7H1T6</accession>
<comment type="caution">
    <text evidence="2">The sequence shown here is derived from an EMBL/GenBank/DDBJ whole genome shotgun (WGS) entry which is preliminary data.</text>
</comment>
<feature type="compositionally biased region" description="Polar residues" evidence="1">
    <location>
        <begin position="124"/>
        <end position="136"/>
    </location>
</feature>
<feature type="compositionally biased region" description="Low complexity" evidence="1">
    <location>
        <begin position="176"/>
        <end position="190"/>
    </location>
</feature>